<dbReference type="GO" id="GO:0006417">
    <property type="term" value="P:regulation of translation"/>
    <property type="evidence" value="ECO:0007669"/>
    <property type="project" value="TreeGrafter"/>
</dbReference>
<dbReference type="OrthoDB" id="1875751at2759"/>
<evidence type="ECO:0000313" key="6">
    <source>
        <dbReference type="EMBL" id="KAF7850339.1"/>
    </source>
</evidence>
<keyword evidence="2 3" id="KW-0694">RNA-binding</keyword>
<dbReference type="Proteomes" id="UP000806378">
    <property type="component" value="Unassembled WGS sequence"/>
</dbReference>
<dbReference type="Pfam" id="PF00076">
    <property type="entry name" value="RRM_1"/>
    <property type="match status" value="2"/>
</dbReference>
<dbReference type="PANTHER" id="PTHR48032:SF12">
    <property type="entry name" value="RRM DOMAIN-CONTAINING PROTEIN"/>
    <property type="match status" value="1"/>
</dbReference>
<organism evidence="6 7">
    <name type="scientific">Corymbia citriodora subsp. variegata</name>
    <dbReference type="NCBI Taxonomy" id="360336"/>
    <lineage>
        <taxon>Eukaryota</taxon>
        <taxon>Viridiplantae</taxon>
        <taxon>Streptophyta</taxon>
        <taxon>Embryophyta</taxon>
        <taxon>Tracheophyta</taxon>
        <taxon>Spermatophyta</taxon>
        <taxon>Magnoliopsida</taxon>
        <taxon>eudicotyledons</taxon>
        <taxon>Gunneridae</taxon>
        <taxon>Pentapetalae</taxon>
        <taxon>rosids</taxon>
        <taxon>malvids</taxon>
        <taxon>Myrtales</taxon>
        <taxon>Myrtaceae</taxon>
        <taxon>Myrtoideae</taxon>
        <taxon>Eucalypteae</taxon>
        <taxon>Corymbia</taxon>
    </lineage>
</organism>
<dbReference type="InterPro" id="IPR012677">
    <property type="entry name" value="Nucleotide-bd_a/b_plait_sf"/>
</dbReference>
<feature type="domain" description="RRM" evidence="5">
    <location>
        <begin position="123"/>
        <end position="199"/>
    </location>
</feature>
<accession>A0A8T0CW13</accession>
<evidence type="ECO:0000256" key="4">
    <source>
        <dbReference type="SAM" id="MobiDB-lite"/>
    </source>
</evidence>
<dbReference type="SMART" id="SM00360">
    <property type="entry name" value="RRM"/>
    <property type="match status" value="2"/>
</dbReference>
<dbReference type="Gramene" id="rna-gnl|WGS:JABURB|Cocit.L5600.1">
    <property type="protein sequence ID" value="cds-KAF7850339.1"/>
    <property type="gene ID" value="gene-BT93_L5600"/>
</dbReference>
<feature type="domain" description="RRM" evidence="5">
    <location>
        <begin position="6"/>
        <end position="83"/>
    </location>
</feature>
<evidence type="ECO:0000256" key="1">
    <source>
        <dbReference type="ARBA" id="ARBA00022737"/>
    </source>
</evidence>
<keyword evidence="7" id="KW-1185">Reference proteome</keyword>
<comment type="caution">
    <text evidence="6">The sequence shown here is derived from an EMBL/GenBank/DDBJ whole genome shotgun (WGS) entry which is preliminary data.</text>
</comment>
<dbReference type="InterPro" id="IPR000504">
    <property type="entry name" value="RRM_dom"/>
</dbReference>
<feature type="region of interest" description="Disordered" evidence="4">
    <location>
        <begin position="321"/>
        <end position="361"/>
    </location>
</feature>
<feature type="compositionally biased region" description="Basic and acidic residues" evidence="4">
    <location>
        <begin position="337"/>
        <end position="346"/>
    </location>
</feature>
<dbReference type="EMBL" id="MU089620">
    <property type="protein sequence ID" value="KAF7850339.1"/>
    <property type="molecule type" value="Genomic_DNA"/>
</dbReference>
<sequence length="361" mass="41164">MDAERSKLYVGGIPRDTTEDALREHFGKYGCVSRAVVPKERDAGTPRGFAFVWFVDPASARAALEDDEHFILGKKVLVKEANKTEQRPNQPEVRLGQNHSCRMCGNSFNGNSNGANNTRFRSRKIFVGGLPTSLTEDEFKSFFERFGETTDVVIMLDLHRRPRGFGFVTFASEESVEDVMKNNFYEIHGRFVEVKRAIPKEARNSCHDGCEVDGQIGRRWDYPDYWPVYYPAYPFPYESYHGYGHFSSYREFRWVPYGASAYSVSHAVHFDGSAPAYMENMYGYYERPFHMYDGYMSNGFDTMTSQYDAPALPQIEKLKLTDCNEEEADTSAPPGIKELKPRDGSKSDGGNSDVTNRDDDH</sequence>
<gene>
    <name evidence="6" type="ORF">BT93_L5600</name>
</gene>
<evidence type="ECO:0000259" key="5">
    <source>
        <dbReference type="PROSITE" id="PS50102"/>
    </source>
</evidence>
<dbReference type="PANTHER" id="PTHR48032">
    <property type="entry name" value="RNA-BINDING PROTEIN MUSASHI HOMOLOG RBP6"/>
    <property type="match status" value="1"/>
</dbReference>
<dbReference type="AlphaFoldDB" id="A0A8T0CW13"/>
<dbReference type="GO" id="GO:0003729">
    <property type="term" value="F:mRNA binding"/>
    <property type="evidence" value="ECO:0007669"/>
    <property type="project" value="TreeGrafter"/>
</dbReference>
<name>A0A8T0CW13_CORYI</name>
<dbReference type="PROSITE" id="PS50102">
    <property type="entry name" value="RRM"/>
    <property type="match status" value="2"/>
</dbReference>
<dbReference type="InterPro" id="IPR035979">
    <property type="entry name" value="RBD_domain_sf"/>
</dbReference>
<dbReference type="Gene3D" id="3.30.70.330">
    <property type="match status" value="2"/>
</dbReference>
<reference evidence="6" key="1">
    <citation type="submission" date="2020-05" db="EMBL/GenBank/DDBJ databases">
        <title>WGS assembly of Corymbia citriodora subspecies variegata.</title>
        <authorList>
            <person name="Barry K."/>
            <person name="Hundley H."/>
            <person name="Shu S."/>
            <person name="Jenkins J."/>
            <person name="Grimwood J."/>
            <person name="Baten A."/>
        </authorList>
    </citation>
    <scope>NUCLEOTIDE SEQUENCE</scope>
    <source>
        <strain evidence="6">CV2-018</strain>
    </source>
</reference>
<protein>
    <recommendedName>
        <fullName evidence="5">RRM domain-containing protein</fullName>
    </recommendedName>
</protein>
<evidence type="ECO:0000313" key="7">
    <source>
        <dbReference type="Proteomes" id="UP000806378"/>
    </source>
</evidence>
<keyword evidence="1" id="KW-0677">Repeat</keyword>
<evidence type="ECO:0000256" key="2">
    <source>
        <dbReference type="ARBA" id="ARBA00022884"/>
    </source>
</evidence>
<evidence type="ECO:0000256" key="3">
    <source>
        <dbReference type="PROSITE-ProRule" id="PRU00176"/>
    </source>
</evidence>
<proteinExistence type="predicted"/>
<dbReference type="SUPFAM" id="SSF54928">
    <property type="entry name" value="RNA-binding domain, RBD"/>
    <property type="match status" value="2"/>
</dbReference>